<accession>Q0YTV7</accession>
<evidence type="ECO:0000313" key="2">
    <source>
        <dbReference type="Proteomes" id="UP000004162"/>
    </source>
</evidence>
<evidence type="ECO:0000313" key="1">
    <source>
        <dbReference type="EMBL" id="EAT59795.1"/>
    </source>
</evidence>
<keyword evidence="2" id="KW-1185">Reference proteome</keyword>
<dbReference type="SUPFAM" id="SSF56784">
    <property type="entry name" value="HAD-like"/>
    <property type="match status" value="1"/>
</dbReference>
<dbReference type="InterPro" id="IPR023214">
    <property type="entry name" value="HAD_sf"/>
</dbReference>
<evidence type="ECO:0008006" key="3">
    <source>
        <dbReference type="Google" id="ProtNLM"/>
    </source>
</evidence>
<organism evidence="1 2">
    <name type="scientific">Chlorobium ferrooxidans DSM 13031</name>
    <dbReference type="NCBI Taxonomy" id="377431"/>
    <lineage>
        <taxon>Bacteria</taxon>
        <taxon>Pseudomonadati</taxon>
        <taxon>Chlorobiota</taxon>
        <taxon>Chlorobiia</taxon>
        <taxon>Chlorobiales</taxon>
        <taxon>Chlorobiaceae</taxon>
        <taxon>Chlorobium/Pelodictyon group</taxon>
        <taxon>Chlorobium</taxon>
    </lineage>
</organism>
<dbReference type="AlphaFoldDB" id="Q0YTV7"/>
<comment type="caution">
    <text evidence="1">The sequence shown here is derived from an EMBL/GenBank/DDBJ whole genome shotgun (WGS) entry which is preliminary data.</text>
</comment>
<dbReference type="Gene3D" id="3.40.50.1000">
    <property type="entry name" value="HAD superfamily/HAD-like"/>
    <property type="match status" value="1"/>
</dbReference>
<gene>
    <name evidence="1" type="ORF">CferDRAFT_1802</name>
</gene>
<protein>
    <recommendedName>
        <fullName evidence="3">Haloacid dehalogenase-like hydrolase</fullName>
    </recommendedName>
</protein>
<sequence>MRLGLDFDNTLISYDELFYQAALDKLLIPEVIARQKNAVRDYLRQKGMEDEWTRLQGEVYGRRILDAEPFEGMHAALGMLAQRGVPMCIVSHKTRTPYIGEPWDLHAAAAGWLAEQGFYDPEGLGWAENQVFFEETKEAKVARILALGCTHYVDDLPEILAMLPESIEKILFDPAKKSEPYTGGKLMFSWQELPRLLELT</sequence>
<name>Q0YTV7_9CHLB</name>
<reference evidence="1 2" key="1">
    <citation type="submission" date="2006-07" db="EMBL/GenBank/DDBJ databases">
        <title>Annotation of the draft genome assembly of Chlorobium ferroxidans DSM 13031.</title>
        <authorList>
            <consortium name="US DOE Joint Genome Institute (JGI-ORNL)"/>
            <person name="Larimer F."/>
            <person name="Land M."/>
            <person name="Hauser L."/>
        </authorList>
    </citation>
    <scope>NUCLEOTIDE SEQUENCE [LARGE SCALE GENOMIC DNA]</scope>
    <source>
        <strain evidence="1 2">DSM 13031</strain>
    </source>
</reference>
<dbReference type="EMBL" id="AASE01000002">
    <property type="protein sequence ID" value="EAT59795.1"/>
    <property type="molecule type" value="Genomic_DNA"/>
</dbReference>
<dbReference type="InterPro" id="IPR036412">
    <property type="entry name" value="HAD-like_sf"/>
</dbReference>
<dbReference type="RefSeq" id="WP_006365573.1">
    <property type="nucleotide sequence ID" value="NZ_AASE01000002.1"/>
</dbReference>
<reference evidence="1 2" key="2">
    <citation type="submission" date="2006-07" db="EMBL/GenBank/DDBJ databases">
        <title>Sequencing of the draft genome and assembly of Chlorobium ferroxidans DSM 13031.</title>
        <authorList>
            <consortium name="US DOE Joint Genome Institute (JGI-PGF)"/>
            <person name="Copeland A."/>
            <person name="Lucas S."/>
            <person name="Lapidus A."/>
            <person name="Barry K."/>
            <person name="Glavina del Rio T."/>
            <person name="Dalin E."/>
            <person name="Tice H."/>
            <person name="Bruce D."/>
            <person name="Pitluck S."/>
            <person name="Richardson P."/>
        </authorList>
    </citation>
    <scope>NUCLEOTIDE SEQUENCE [LARGE SCALE GENOMIC DNA]</scope>
    <source>
        <strain evidence="1 2">DSM 13031</strain>
    </source>
</reference>
<dbReference type="OrthoDB" id="573782at2"/>
<proteinExistence type="predicted"/>
<dbReference type="Proteomes" id="UP000004162">
    <property type="component" value="Unassembled WGS sequence"/>
</dbReference>